<gene>
    <name evidence="1" type="ORF">KUCAC02_018629</name>
</gene>
<proteinExistence type="predicted"/>
<comment type="caution">
    <text evidence="1">The sequence shown here is derived from an EMBL/GenBank/DDBJ whole genome shotgun (WGS) entry which is preliminary data.</text>
</comment>
<sequence>GGCGIDQSGIRPEGSGQQAEGTAGGIKKRGACRKKRTFTERERRQWQACSGNDKSVAVIARDEKQHLTDEARQRLPLAPARKGMRRDHERNYLHASFVVCQNWHALKDL</sequence>
<reference evidence="1" key="1">
    <citation type="submission" date="2022-05" db="EMBL/GenBank/DDBJ databases">
        <title>Chromosome-level genome of Chaenocephalus aceratus.</title>
        <authorList>
            <person name="Park H."/>
        </authorList>
    </citation>
    <scope>NUCLEOTIDE SEQUENCE</scope>
    <source>
        <strain evidence="1">KU_202001</strain>
    </source>
</reference>
<dbReference type="EMBL" id="CM043801">
    <property type="protein sequence ID" value="KAI4809764.1"/>
    <property type="molecule type" value="Genomic_DNA"/>
</dbReference>
<keyword evidence="2" id="KW-1185">Reference proteome</keyword>
<accession>A0ACB9WAG6</accession>
<protein>
    <submittedName>
        <fullName evidence="1">Uncharacterized protein</fullName>
    </submittedName>
</protein>
<evidence type="ECO:0000313" key="2">
    <source>
        <dbReference type="Proteomes" id="UP001057452"/>
    </source>
</evidence>
<feature type="non-terminal residue" evidence="1">
    <location>
        <position position="1"/>
    </location>
</feature>
<name>A0ACB9WAG6_CHAAC</name>
<dbReference type="Proteomes" id="UP001057452">
    <property type="component" value="Chromosome 17"/>
</dbReference>
<organism evidence="1 2">
    <name type="scientific">Chaenocephalus aceratus</name>
    <name type="common">Blackfin icefish</name>
    <name type="synonym">Chaenichthys aceratus</name>
    <dbReference type="NCBI Taxonomy" id="36190"/>
    <lineage>
        <taxon>Eukaryota</taxon>
        <taxon>Metazoa</taxon>
        <taxon>Chordata</taxon>
        <taxon>Craniata</taxon>
        <taxon>Vertebrata</taxon>
        <taxon>Euteleostomi</taxon>
        <taxon>Actinopterygii</taxon>
        <taxon>Neopterygii</taxon>
        <taxon>Teleostei</taxon>
        <taxon>Neoteleostei</taxon>
        <taxon>Acanthomorphata</taxon>
        <taxon>Eupercaria</taxon>
        <taxon>Perciformes</taxon>
        <taxon>Notothenioidei</taxon>
        <taxon>Channichthyidae</taxon>
        <taxon>Chaenocephalus</taxon>
    </lineage>
</organism>
<feature type="non-terminal residue" evidence="1">
    <location>
        <position position="109"/>
    </location>
</feature>
<evidence type="ECO:0000313" key="1">
    <source>
        <dbReference type="EMBL" id="KAI4809764.1"/>
    </source>
</evidence>